<organism evidence="2 3">
    <name type="scientific">Brachionus plicatilis</name>
    <name type="common">Marine rotifer</name>
    <name type="synonym">Brachionus muelleri</name>
    <dbReference type="NCBI Taxonomy" id="10195"/>
    <lineage>
        <taxon>Eukaryota</taxon>
        <taxon>Metazoa</taxon>
        <taxon>Spiralia</taxon>
        <taxon>Gnathifera</taxon>
        <taxon>Rotifera</taxon>
        <taxon>Eurotatoria</taxon>
        <taxon>Monogononta</taxon>
        <taxon>Pseudotrocha</taxon>
        <taxon>Ploima</taxon>
        <taxon>Brachionidae</taxon>
        <taxon>Brachionus</taxon>
    </lineage>
</organism>
<evidence type="ECO:0000313" key="3">
    <source>
        <dbReference type="Proteomes" id="UP000276133"/>
    </source>
</evidence>
<keyword evidence="1" id="KW-1133">Transmembrane helix</keyword>
<name>A0A3M7SA93_BRAPC</name>
<keyword evidence="3" id="KW-1185">Reference proteome</keyword>
<dbReference type="EMBL" id="REGN01001763">
    <property type="protein sequence ID" value="RNA32691.1"/>
    <property type="molecule type" value="Genomic_DNA"/>
</dbReference>
<comment type="caution">
    <text evidence="2">The sequence shown here is derived from an EMBL/GenBank/DDBJ whole genome shotgun (WGS) entry which is preliminary data.</text>
</comment>
<dbReference type="AlphaFoldDB" id="A0A3M7SA93"/>
<accession>A0A3M7SA93</accession>
<evidence type="ECO:0000313" key="2">
    <source>
        <dbReference type="EMBL" id="RNA32691.1"/>
    </source>
</evidence>
<proteinExistence type="predicted"/>
<evidence type="ECO:0000256" key="1">
    <source>
        <dbReference type="SAM" id="Phobius"/>
    </source>
</evidence>
<dbReference type="Proteomes" id="UP000276133">
    <property type="component" value="Unassembled WGS sequence"/>
</dbReference>
<feature type="transmembrane region" description="Helical" evidence="1">
    <location>
        <begin position="64"/>
        <end position="89"/>
    </location>
</feature>
<gene>
    <name evidence="2" type="ORF">BpHYR1_022231</name>
</gene>
<protein>
    <submittedName>
        <fullName evidence="2">Uncharacterized protein</fullName>
    </submittedName>
</protein>
<reference evidence="2 3" key="1">
    <citation type="journal article" date="2018" name="Sci. Rep.">
        <title>Genomic signatures of local adaptation to the degree of environmental predictability in rotifers.</title>
        <authorList>
            <person name="Franch-Gras L."/>
            <person name="Hahn C."/>
            <person name="Garcia-Roger E.M."/>
            <person name="Carmona M.J."/>
            <person name="Serra M."/>
            <person name="Gomez A."/>
        </authorList>
    </citation>
    <scope>NUCLEOTIDE SEQUENCE [LARGE SCALE GENOMIC DNA]</scope>
    <source>
        <strain evidence="2">HYR1</strain>
    </source>
</reference>
<keyword evidence="1" id="KW-0812">Transmembrane</keyword>
<keyword evidence="1" id="KW-0472">Membrane</keyword>
<sequence>MLTIFYNALRSKKREKSDSQSLTYSNFPTNTLSSSFSGIVECNSHHSFNSFILQFLLLSIETELMMYCIWLSVGGCIPSLIKFFFMLLLV</sequence>